<evidence type="ECO:0000313" key="1">
    <source>
        <dbReference type="EMBL" id="KAJ1175163.1"/>
    </source>
</evidence>
<organism evidence="1 2">
    <name type="scientific">Pleurodeles waltl</name>
    <name type="common">Iberian ribbed newt</name>
    <dbReference type="NCBI Taxonomy" id="8319"/>
    <lineage>
        <taxon>Eukaryota</taxon>
        <taxon>Metazoa</taxon>
        <taxon>Chordata</taxon>
        <taxon>Craniata</taxon>
        <taxon>Vertebrata</taxon>
        <taxon>Euteleostomi</taxon>
        <taxon>Amphibia</taxon>
        <taxon>Batrachia</taxon>
        <taxon>Caudata</taxon>
        <taxon>Salamandroidea</taxon>
        <taxon>Salamandridae</taxon>
        <taxon>Pleurodelinae</taxon>
        <taxon>Pleurodeles</taxon>
    </lineage>
</organism>
<protein>
    <recommendedName>
        <fullName evidence="3">Secreted protein</fullName>
    </recommendedName>
</protein>
<accession>A0AAV7TH96</accession>
<dbReference type="EMBL" id="JANPWB010000006">
    <property type="protein sequence ID" value="KAJ1175163.1"/>
    <property type="molecule type" value="Genomic_DNA"/>
</dbReference>
<name>A0AAV7TH96_PLEWA</name>
<reference evidence="1" key="1">
    <citation type="journal article" date="2022" name="bioRxiv">
        <title>Sequencing and chromosome-scale assembly of the giantPleurodeles waltlgenome.</title>
        <authorList>
            <person name="Brown T."/>
            <person name="Elewa A."/>
            <person name="Iarovenko S."/>
            <person name="Subramanian E."/>
            <person name="Araus A.J."/>
            <person name="Petzold A."/>
            <person name="Susuki M."/>
            <person name="Suzuki K.-i.T."/>
            <person name="Hayashi T."/>
            <person name="Toyoda A."/>
            <person name="Oliveira C."/>
            <person name="Osipova E."/>
            <person name="Leigh N.D."/>
            <person name="Simon A."/>
            <person name="Yun M.H."/>
        </authorList>
    </citation>
    <scope>NUCLEOTIDE SEQUENCE</scope>
    <source>
        <strain evidence="1">20211129_DDA</strain>
        <tissue evidence="1">Liver</tissue>
    </source>
</reference>
<dbReference type="Proteomes" id="UP001066276">
    <property type="component" value="Chromosome 3_2"/>
</dbReference>
<comment type="caution">
    <text evidence="1">The sequence shown here is derived from an EMBL/GenBank/DDBJ whole genome shotgun (WGS) entry which is preliminary data.</text>
</comment>
<dbReference type="AlphaFoldDB" id="A0AAV7TH96"/>
<evidence type="ECO:0008006" key="3">
    <source>
        <dbReference type="Google" id="ProtNLM"/>
    </source>
</evidence>
<gene>
    <name evidence="1" type="ORF">NDU88_000454</name>
</gene>
<sequence>MLQTDVVAAAVQVAVGTAVVTVVHVAAIPDDMVVTSPSPGDIVPRGDVPFGLWPFPILTVAARTLALSTRCLGEALLGGWCDCPLLEAGPFLTFAGGGIGWSFFSVGGTLAALTGAPLDRTGVAGTTADADLVAEVLGWDLDILALGEGQGGGVGKKFMFARKSFLDTLVQEDGGGMGVEEEVVVVGGVRLLSLSEGAWVGGCCEVDGC</sequence>
<proteinExistence type="predicted"/>
<keyword evidence="2" id="KW-1185">Reference proteome</keyword>
<evidence type="ECO:0000313" key="2">
    <source>
        <dbReference type="Proteomes" id="UP001066276"/>
    </source>
</evidence>